<feature type="domain" description="AttH" evidence="2">
    <location>
        <begin position="45"/>
        <end position="226"/>
    </location>
</feature>
<dbReference type="PANTHER" id="PTHR38591">
    <property type="entry name" value="HYDROLASE"/>
    <property type="match status" value="1"/>
</dbReference>
<organism evidence="3 4">
    <name type="scientific">Leptospirillum ferrodiazotrophum</name>
    <dbReference type="NCBI Taxonomy" id="412449"/>
    <lineage>
        <taxon>Bacteria</taxon>
        <taxon>Pseudomonadati</taxon>
        <taxon>Nitrospirota</taxon>
        <taxon>Nitrospiria</taxon>
        <taxon>Nitrospirales</taxon>
        <taxon>Nitrospiraceae</taxon>
        <taxon>Leptospirillum</taxon>
    </lineage>
</organism>
<sequence>MKPALHSFLAIFFVILSWGAFAPEVHAAPSPALWDDLLPHGDFPIEWWYMTGFLKTEKGRNLGFQATFFRMKNNEQSPGQQSARGPWAPREIFGFHGAVSDLDRKTFISTERERRGFGRSVATQDHPFSVSIGRNRLDHKDATAPTLALSFRVADQSFDLTFTPLSPPVWHAAHKKFFTGPRPIDYAYYYSYPLVKVEGTRTIVHRDGTVTHEHVRGQCWFDHEWMAQTLAPGQIGWIWLWAWNKENTRGVMLYQMLDRGGKLSPFHRATVMKRTNEGISVERTRDVSLDRGMRGGCLELGKIRFLVDHQIKIGVMPKLKDQLLKGAVSYWEGAAGINLGNKFLEEGKGYLEVTGLDKRMKGSGNMELCQSREKSP</sequence>
<dbReference type="EMBL" id="GG693887">
    <property type="protein sequence ID" value="EES51684.1"/>
    <property type="molecule type" value="Genomic_DNA"/>
</dbReference>
<dbReference type="AlphaFoldDB" id="C6I0M9"/>
<evidence type="ECO:0000313" key="4">
    <source>
        <dbReference type="Proteomes" id="UP000009374"/>
    </source>
</evidence>
<dbReference type="Proteomes" id="UP000009374">
    <property type="component" value="Unassembled WGS sequence"/>
</dbReference>
<protein>
    <recommendedName>
        <fullName evidence="2">AttH domain-containing protein</fullName>
    </recommendedName>
</protein>
<gene>
    <name evidence="3" type="ORF">UBAL3_95680121</name>
</gene>
<evidence type="ECO:0000259" key="2">
    <source>
        <dbReference type="Pfam" id="PF07143"/>
    </source>
</evidence>
<evidence type="ECO:0000313" key="3">
    <source>
        <dbReference type="EMBL" id="EES51684.1"/>
    </source>
</evidence>
<feature type="chain" id="PRO_5002965581" description="AttH domain-containing protein" evidence="1">
    <location>
        <begin position="23"/>
        <end position="376"/>
    </location>
</feature>
<dbReference type="Pfam" id="PF17186">
    <property type="entry name" value="Lipocalin_9"/>
    <property type="match status" value="1"/>
</dbReference>
<dbReference type="PANTHER" id="PTHR38591:SF1">
    <property type="entry name" value="BLL1000 PROTEIN"/>
    <property type="match status" value="1"/>
</dbReference>
<dbReference type="InterPro" id="IPR023374">
    <property type="entry name" value="AttH-like_dom_sf"/>
</dbReference>
<reference evidence="3 4" key="1">
    <citation type="journal article" date="2009" name="Appl. Environ. Microbiol.">
        <title>Community genomic and proteomic analyses of chemoautotrophic iron-oxidizing "Leptospirillum rubarum" (Group II) and "Leptospirillum ferrodiazotrophum" (Group III) bacteria in acid mine drainage biofilms.</title>
        <authorList>
            <person name="Goltsman D.S."/>
            <person name="Denef V.J."/>
            <person name="Singer S.W."/>
            <person name="VerBerkmoes N.C."/>
            <person name="Lefsrud M."/>
            <person name="Mueller R.S."/>
            <person name="Dick G.J."/>
            <person name="Sun C.L."/>
            <person name="Wheeler K.E."/>
            <person name="Zemla A."/>
            <person name="Baker B.J."/>
            <person name="Hauser L."/>
            <person name="Land M."/>
            <person name="Shah M.B."/>
            <person name="Thelen M.P."/>
            <person name="Hettich R.L."/>
            <person name="Banfield J.F."/>
        </authorList>
    </citation>
    <scope>NUCLEOTIDE SEQUENCE [LARGE SCALE GENOMIC DNA]</scope>
</reference>
<dbReference type="SUPFAM" id="SSF159245">
    <property type="entry name" value="AttH-like"/>
    <property type="match status" value="1"/>
</dbReference>
<evidence type="ECO:0000256" key="1">
    <source>
        <dbReference type="SAM" id="SignalP"/>
    </source>
</evidence>
<dbReference type="InterPro" id="IPR010791">
    <property type="entry name" value="AttH_dom"/>
</dbReference>
<keyword evidence="1" id="KW-0732">Signal</keyword>
<name>C6I0M9_9BACT</name>
<dbReference type="Pfam" id="PF07143">
    <property type="entry name" value="CrtC"/>
    <property type="match status" value="1"/>
</dbReference>
<keyword evidence="4" id="KW-1185">Reference proteome</keyword>
<feature type="signal peptide" evidence="1">
    <location>
        <begin position="1"/>
        <end position="22"/>
    </location>
</feature>
<proteinExistence type="predicted"/>
<accession>C6I0M9</accession>
<dbReference type="Gene3D" id="2.40.370.10">
    <property type="entry name" value="AttH-like domain"/>
    <property type="match status" value="2"/>
</dbReference>